<evidence type="ECO:0000256" key="7">
    <source>
        <dbReference type="ARBA" id="ARBA00022989"/>
    </source>
</evidence>
<dbReference type="InterPro" id="IPR058982">
    <property type="entry name" value="Beta-barrel_AprE"/>
</dbReference>
<organism evidence="13 14">
    <name type="scientific">Pseudothauera rhizosphaerae</name>
    <dbReference type="NCBI Taxonomy" id="2565932"/>
    <lineage>
        <taxon>Bacteria</taxon>
        <taxon>Pseudomonadati</taxon>
        <taxon>Pseudomonadota</taxon>
        <taxon>Betaproteobacteria</taxon>
        <taxon>Rhodocyclales</taxon>
        <taxon>Zoogloeaceae</taxon>
        <taxon>Pseudothauera</taxon>
    </lineage>
</organism>
<dbReference type="RefSeq" id="WP_136383664.1">
    <property type="nucleotide sequence ID" value="NZ_SSOD01000003.1"/>
</dbReference>
<keyword evidence="5 9" id="KW-0997">Cell inner membrane</keyword>
<dbReference type="GO" id="GO:0005886">
    <property type="term" value="C:plasma membrane"/>
    <property type="evidence" value="ECO:0007669"/>
    <property type="project" value="UniProtKB-SubCell"/>
</dbReference>
<gene>
    <name evidence="13" type="ORF">E6O51_03845</name>
</gene>
<keyword evidence="6 9" id="KW-0812">Transmembrane</keyword>
<dbReference type="Gene3D" id="2.40.50.100">
    <property type="match status" value="1"/>
</dbReference>
<dbReference type="AlphaFoldDB" id="A0A4S4AX76"/>
<evidence type="ECO:0000256" key="2">
    <source>
        <dbReference type="ARBA" id="ARBA00009477"/>
    </source>
</evidence>
<dbReference type="Pfam" id="PF25988">
    <property type="entry name" value="HH_CyaD"/>
    <property type="match status" value="1"/>
</dbReference>
<dbReference type="PANTHER" id="PTHR30386:SF27">
    <property type="entry name" value="MEMBRANE FUSION PROTEIN (MFP) FAMILY PROTEIN"/>
    <property type="match status" value="1"/>
</dbReference>
<evidence type="ECO:0000256" key="1">
    <source>
        <dbReference type="ARBA" id="ARBA00004377"/>
    </source>
</evidence>
<comment type="subcellular location">
    <subcellularLocation>
        <location evidence="1 9">Cell inner membrane</location>
        <topology evidence="1 9">Single-pass membrane protein</topology>
    </subcellularLocation>
</comment>
<dbReference type="NCBIfam" id="TIGR01843">
    <property type="entry name" value="type_I_hlyD"/>
    <property type="match status" value="1"/>
</dbReference>
<evidence type="ECO:0000259" key="11">
    <source>
        <dbReference type="Pfam" id="PF25988"/>
    </source>
</evidence>
<evidence type="ECO:0000313" key="13">
    <source>
        <dbReference type="EMBL" id="THF63212.1"/>
    </source>
</evidence>
<feature type="coiled-coil region" evidence="10">
    <location>
        <begin position="254"/>
        <end position="324"/>
    </location>
</feature>
<evidence type="ECO:0000259" key="12">
    <source>
        <dbReference type="Pfam" id="PF26002"/>
    </source>
</evidence>
<name>A0A4S4AX76_9RHOO</name>
<comment type="similarity">
    <text evidence="2 9">Belongs to the membrane fusion protein (MFP) (TC 8.A.1) family.</text>
</comment>
<feature type="domain" description="AprE-like beta-barrel" evidence="12">
    <location>
        <begin position="366"/>
        <end position="455"/>
    </location>
</feature>
<evidence type="ECO:0000256" key="10">
    <source>
        <dbReference type="SAM" id="Coils"/>
    </source>
</evidence>
<comment type="caution">
    <text evidence="13">The sequence shown here is derived from an EMBL/GenBank/DDBJ whole genome shotgun (WGS) entry which is preliminary data.</text>
</comment>
<reference evidence="13 14" key="1">
    <citation type="submission" date="2019-04" db="EMBL/GenBank/DDBJ databases">
        <title>Azoarcus rhizosphaerae sp. nov. isolated from rhizosphere of Ficus religiosa.</title>
        <authorList>
            <person name="Lin S.-Y."/>
            <person name="Hameed A."/>
            <person name="Hsu Y.-H."/>
            <person name="Young C.-C."/>
        </authorList>
    </citation>
    <scope>NUCLEOTIDE SEQUENCE [LARGE SCALE GENOMIC DNA]</scope>
    <source>
        <strain evidence="13 14">CC-YHH848</strain>
    </source>
</reference>
<feature type="transmembrane region" description="Helical" evidence="9">
    <location>
        <begin position="59"/>
        <end position="77"/>
    </location>
</feature>
<dbReference type="InterPro" id="IPR010129">
    <property type="entry name" value="T1SS_HlyD"/>
</dbReference>
<evidence type="ECO:0000313" key="14">
    <source>
        <dbReference type="Proteomes" id="UP000307956"/>
    </source>
</evidence>
<keyword evidence="10" id="KW-0175">Coiled coil</keyword>
<dbReference type="PROSITE" id="PS00543">
    <property type="entry name" value="HLYD_FAMILY"/>
    <property type="match status" value="1"/>
</dbReference>
<dbReference type="InterPro" id="IPR059040">
    <property type="entry name" value="HH_CyaD-like"/>
</dbReference>
<evidence type="ECO:0000256" key="8">
    <source>
        <dbReference type="ARBA" id="ARBA00023136"/>
    </source>
</evidence>
<dbReference type="InterPro" id="IPR006144">
    <property type="entry name" value="Secretion_HlyD_CS"/>
</dbReference>
<dbReference type="PRINTS" id="PR01490">
    <property type="entry name" value="RTXTOXIND"/>
</dbReference>
<evidence type="ECO:0000256" key="9">
    <source>
        <dbReference type="RuleBase" id="RU365093"/>
    </source>
</evidence>
<dbReference type="EMBL" id="SSOD01000003">
    <property type="protein sequence ID" value="THF63212.1"/>
    <property type="molecule type" value="Genomic_DNA"/>
</dbReference>
<keyword evidence="7 9" id="KW-1133">Transmembrane helix</keyword>
<dbReference type="InterPro" id="IPR050739">
    <property type="entry name" value="MFP"/>
</dbReference>
<dbReference type="SUPFAM" id="SSF111369">
    <property type="entry name" value="HlyD-like secretion proteins"/>
    <property type="match status" value="1"/>
</dbReference>
<protein>
    <recommendedName>
        <fullName evidence="9">Membrane fusion protein (MFP) family protein</fullName>
    </recommendedName>
</protein>
<dbReference type="GO" id="GO:0009306">
    <property type="term" value="P:protein secretion"/>
    <property type="evidence" value="ECO:0007669"/>
    <property type="project" value="InterPro"/>
</dbReference>
<dbReference type="Gene3D" id="1.10.287.470">
    <property type="entry name" value="Helix hairpin bin"/>
    <property type="match status" value="1"/>
</dbReference>
<evidence type="ECO:0000256" key="3">
    <source>
        <dbReference type="ARBA" id="ARBA00022448"/>
    </source>
</evidence>
<keyword evidence="14" id="KW-1185">Reference proteome</keyword>
<keyword evidence="8 9" id="KW-0472">Membrane</keyword>
<keyword evidence="3 9" id="KW-0813">Transport</keyword>
<accession>A0A4S4AX76</accession>
<evidence type="ECO:0000256" key="4">
    <source>
        <dbReference type="ARBA" id="ARBA00022475"/>
    </source>
</evidence>
<feature type="domain" description="CyaD-like alpha-helical hairpin" evidence="11">
    <location>
        <begin position="128"/>
        <end position="328"/>
    </location>
</feature>
<dbReference type="Proteomes" id="UP000307956">
    <property type="component" value="Unassembled WGS sequence"/>
</dbReference>
<sequence>MRPRLQALRDLFARYRAVFAHAWRHRREMDPPVRLPHEARFLPATLALQETPVHPAPRVAMGLILLFALLALLWAVFGHVDVVATAAGKIVPDSRSKVVQPQETGTIHAIHVRDGQVVRSGEPLIELDATVARADVERLRSEFNAAVLDAGRSRALLAALEAGQPPGLAALRDVLPPDLEPPRLEAEQRLVGGTYAAYASALDQLDAEVARREAERRATLAVVEKLRQTLPIVEQRARDYRDLMERRFVSRHGYLELEQARIEQERDLAAQREKLAEIAASRLEAEHQKARLVAETRREWLDRQQAAQERAASLAQELLKAESRDRLMLLAAPVDGRVQQLAVHTQGGVVTPAQPLMVIVPLDNPLEVEALVPNKDIGFVHAGQAVEIKVETFPFTKYGTLAGEVVDVSSDAIQDEKLGLVFAARVRLARDTLLVEGRTVRLSPGMAVTVEVKTGKRRLIEYFLGPLLRYADESLRER</sequence>
<dbReference type="Pfam" id="PF26002">
    <property type="entry name" value="Beta-barrel_AprE"/>
    <property type="match status" value="1"/>
</dbReference>
<evidence type="ECO:0000256" key="5">
    <source>
        <dbReference type="ARBA" id="ARBA00022519"/>
    </source>
</evidence>
<evidence type="ECO:0000256" key="6">
    <source>
        <dbReference type="ARBA" id="ARBA00022692"/>
    </source>
</evidence>
<dbReference type="OrthoDB" id="9775513at2"/>
<keyword evidence="4 9" id="KW-1003">Cell membrane</keyword>
<proteinExistence type="inferred from homology"/>
<dbReference type="Gene3D" id="2.40.30.170">
    <property type="match status" value="1"/>
</dbReference>
<dbReference type="PANTHER" id="PTHR30386">
    <property type="entry name" value="MEMBRANE FUSION SUBUNIT OF EMRAB-TOLC MULTIDRUG EFFLUX PUMP"/>
    <property type="match status" value="1"/>
</dbReference>